<protein>
    <submittedName>
        <fullName evidence="1">Uncharacterized protein</fullName>
    </submittedName>
</protein>
<accession>A0ABV3LLG2</accession>
<name>A0ABV3LLG2_9MICO</name>
<reference evidence="1 2" key="1">
    <citation type="submission" date="2024-06" db="EMBL/GenBank/DDBJ databases">
        <title>The Natural Products Discovery Center: Release of the First 8490 Sequenced Strains for Exploring Actinobacteria Biosynthetic Diversity.</title>
        <authorList>
            <person name="Kalkreuter E."/>
            <person name="Kautsar S.A."/>
            <person name="Yang D."/>
            <person name="Bader C.D."/>
            <person name="Teijaro C.N."/>
            <person name="Fluegel L."/>
            <person name="Davis C.M."/>
            <person name="Simpson J.R."/>
            <person name="Lauterbach L."/>
            <person name="Steele A.D."/>
            <person name="Gui C."/>
            <person name="Meng S."/>
            <person name="Li G."/>
            <person name="Viehrig K."/>
            <person name="Ye F."/>
            <person name="Su P."/>
            <person name="Kiefer A.F."/>
            <person name="Nichols A."/>
            <person name="Cepeda A.J."/>
            <person name="Yan W."/>
            <person name="Fan B."/>
            <person name="Jiang Y."/>
            <person name="Adhikari A."/>
            <person name="Zheng C.-J."/>
            <person name="Schuster L."/>
            <person name="Cowan T.M."/>
            <person name="Smanski M.J."/>
            <person name="Chevrette M.G."/>
            <person name="De Carvalho L.P.S."/>
            <person name="Shen B."/>
        </authorList>
    </citation>
    <scope>NUCLEOTIDE SEQUENCE [LARGE SCALE GENOMIC DNA]</scope>
    <source>
        <strain evidence="1 2">NPDC077434</strain>
    </source>
</reference>
<dbReference type="EMBL" id="JBFBMH010000055">
    <property type="protein sequence ID" value="MEW1976759.1"/>
    <property type="molecule type" value="Genomic_DNA"/>
</dbReference>
<dbReference type="Proteomes" id="UP001553715">
    <property type="component" value="Unassembled WGS sequence"/>
</dbReference>
<keyword evidence="2" id="KW-1185">Reference proteome</keyword>
<organism evidence="1 2">
    <name type="scientific">Microbacterium profundi</name>
    <dbReference type="NCBI Taxonomy" id="450380"/>
    <lineage>
        <taxon>Bacteria</taxon>
        <taxon>Bacillati</taxon>
        <taxon>Actinomycetota</taxon>
        <taxon>Actinomycetes</taxon>
        <taxon>Micrococcales</taxon>
        <taxon>Microbacteriaceae</taxon>
        <taxon>Microbacterium</taxon>
    </lineage>
</organism>
<evidence type="ECO:0000313" key="1">
    <source>
        <dbReference type="EMBL" id="MEW1976759.1"/>
    </source>
</evidence>
<comment type="caution">
    <text evidence="1">The sequence shown here is derived from an EMBL/GenBank/DDBJ whole genome shotgun (WGS) entry which is preliminary data.</text>
</comment>
<sequence>MLAHEPDCALTERGIDLLRHDDIQSTQKDAAPNLGRFNPPPLGSIDDSSTGPCQIFANTAINARNWAVGQGLLISRLYNFGVWQDAWEIWHKLNTDEAFNITTAMYVMMYEANRMAALAPSQLRGMTPSQVQRMCVGYNGDVIYGRNRTALYYMIQRWEESFR</sequence>
<gene>
    <name evidence="1" type="ORF">AB0301_17055</name>
</gene>
<evidence type="ECO:0000313" key="2">
    <source>
        <dbReference type="Proteomes" id="UP001553715"/>
    </source>
</evidence>
<dbReference type="RefSeq" id="WP_366233569.1">
    <property type="nucleotide sequence ID" value="NZ_JBFBMH010000055.1"/>
</dbReference>
<proteinExistence type="predicted"/>